<dbReference type="Proteomes" id="UP000663824">
    <property type="component" value="Unassembled WGS sequence"/>
</dbReference>
<dbReference type="EMBL" id="CAJOBJ010003098">
    <property type="protein sequence ID" value="CAF3953270.1"/>
    <property type="molecule type" value="Genomic_DNA"/>
</dbReference>
<accession>A0A816NPI3</accession>
<comment type="caution">
    <text evidence="3">The sequence shown here is derived from an EMBL/GenBank/DDBJ whole genome shotgun (WGS) entry which is preliminary data.</text>
</comment>
<dbReference type="Gene3D" id="2.60.120.260">
    <property type="entry name" value="Galactose-binding domain-like"/>
    <property type="match status" value="1"/>
</dbReference>
<dbReference type="Proteomes" id="UP000663834">
    <property type="component" value="Unassembled WGS sequence"/>
</dbReference>
<dbReference type="EMBL" id="CAJOBH010007997">
    <property type="protein sequence ID" value="CAF4100071.1"/>
    <property type="molecule type" value="Genomic_DNA"/>
</dbReference>
<dbReference type="AlphaFoldDB" id="A0A816NPI3"/>
<evidence type="ECO:0000313" key="5">
    <source>
        <dbReference type="EMBL" id="CAF4100071.1"/>
    </source>
</evidence>
<evidence type="ECO:0000313" key="2">
    <source>
        <dbReference type="EMBL" id="CAF1646573.1"/>
    </source>
</evidence>
<sequence length="109" mass="11863">MCTGTGLGSLLRASGSNRWVYYWRNYMATQSVPMLQFSAHGDSSDTAYLDDVSVVDVNLPTVQLLTNPSFETSTSRPIGWLMWCASSCMCSGGEGRISTSSYKINSGEN</sequence>
<dbReference type="EMBL" id="CAJNOV010006973">
    <property type="protein sequence ID" value="CAF1265778.1"/>
    <property type="molecule type" value="Genomic_DNA"/>
</dbReference>
<dbReference type="Proteomes" id="UP000681967">
    <property type="component" value="Unassembled WGS sequence"/>
</dbReference>
<protein>
    <submittedName>
        <fullName evidence="3">Uncharacterized protein</fullName>
    </submittedName>
</protein>
<dbReference type="EMBL" id="CAJNOW010015974">
    <property type="protein sequence ID" value="CAF1646573.1"/>
    <property type="molecule type" value="Genomic_DNA"/>
</dbReference>
<organism evidence="3 6">
    <name type="scientific">Rotaria magnacalcarata</name>
    <dbReference type="NCBI Taxonomy" id="392030"/>
    <lineage>
        <taxon>Eukaryota</taxon>
        <taxon>Metazoa</taxon>
        <taxon>Spiralia</taxon>
        <taxon>Gnathifera</taxon>
        <taxon>Rotifera</taxon>
        <taxon>Eurotatoria</taxon>
        <taxon>Bdelloidea</taxon>
        <taxon>Philodinida</taxon>
        <taxon>Philodinidae</taxon>
        <taxon>Rotaria</taxon>
    </lineage>
</organism>
<dbReference type="Proteomes" id="UP000663855">
    <property type="component" value="Unassembled WGS sequence"/>
</dbReference>
<dbReference type="EMBL" id="CAJNRE010004710">
    <property type="protein sequence ID" value="CAF2038177.1"/>
    <property type="molecule type" value="Genomic_DNA"/>
</dbReference>
<dbReference type="Proteomes" id="UP000681720">
    <property type="component" value="Unassembled WGS sequence"/>
</dbReference>
<reference evidence="3" key="1">
    <citation type="submission" date="2021-02" db="EMBL/GenBank/DDBJ databases">
        <authorList>
            <person name="Nowell W R."/>
        </authorList>
    </citation>
    <scope>NUCLEOTIDE SEQUENCE</scope>
</reference>
<gene>
    <name evidence="5" type="ORF">BYL167_LOCUS19068</name>
    <name evidence="1" type="ORF">CJN711_LOCUS15220</name>
    <name evidence="4" type="ORF">GIL414_LOCUS9204</name>
    <name evidence="2" type="ORF">KQP761_LOCUS29122</name>
    <name evidence="3" type="ORF">MBJ925_LOCUS11011</name>
</gene>
<proteinExistence type="predicted"/>
<name>A0A816NPI3_9BILA</name>
<evidence type="ECO:0000313" key="6">
    <source>
        <dbReference type="Proteomes" id="UP000663824"/>
    </source>
</evidence>
<evidence type="ECO:0000313" key="1">
    <source>
        <dbReference type="EMBL" id="CAF1265778.1"/>
    </source>
</evidence>
<dbReference type="OrthoDB" id="10007559at2759"/>
<evidence type="ECO:0000313" key="4">
    <source>
        <dbReference type="EMBL" id="CAF3953270.1"/>
    </source>
</evidence>
<evidence type="ECO:0000313" key="3">
    <source>
        <dbReference type="EMBL" id="CAF2038177.1"/>
    </source>
</evidence>